<name>A0ABS5AI67_9PSEU</name>
<dbReference type="InterPro" id="IPR036724">
    <property type="entry name" value="Cobalamin-bd_sf"/>
</dbReference>
<accession>A0ABS5AI67</accession>
<dbReference type="SUPFAM" id="SSF52242">
    <property type="entry name" value="Cobalamin (vitamin B12)-binding domain"/>
    <property type="match status" value="1"/>
</dbReference>
<keyword evidence="2" id="KW-1185">Reference proteome</keyword>
<dbReference type="RefSeq" id="WP_086782026.1">
    <property type="nucleotide sequence ID" value="NZ_JAGIOO010000001.1"/>
</dbReference>
<reference evidence="1 2" key="1">
    <citation type="submission" date="2021-03" db="EMBL/GenBank/DDBJ databases">
        <title>Sequencing the genomes of 1000 actinobacteria strains.</title>
        <authorList>
            <person name="Klenk H.-P."/>
        </authorList>
    </citation>
    <scope>NUCLEOTIDE SEQUENCE [LARGE SCALE GENOMIC DNA]</scope>
    <source>
        <strain evidence="1 2">DSM 44580</strain>
    </source>
</reference>
<sequence>MTGRIRAVVAEPELARALRDAGVEAVCTGPGQTPEQLVSTAVQEDADVLGLAGEHLSRVRELLVAHGVEDIITFGVAAGATTQEIVDWVVRNVPGR</sequence>
<dbReference type="Proteomes" id="UP001519363">
    <property type="component" value="Unassembled WGS sequence"/>
</dbReference>
<dbReference type="Gene3D" id="3.40.50.280">
    <property type="entry name" value="Cobalamin-binding domain"/>
    <property type="match status" value="1"/>
</dbReference>
<comment type="caution">
    <text evidence="1">The sequence shown here is derived from an EMBL/GenBank/DDBJ whole genome shotgun (WGS) entry which is preliminary data.</text>
</comment>
<evidence type="ECO:0000313" key="1">
    <source>
        <dbReference type="EMBL" id="MBP2476264.1"/>
    </source>
</evidence>
<evidence type="ECO:0000313" key="2">
    <source>
        <dbReference type="Proteomes" id="UP001519363"/>
    </source>
</evidence>
<gene>
    <name evidence="1" type="ORF">JOF53_005136</name>
</gene>
<dbReference type="EMBL" id="JAGIOO010000001">
    <property type="protein sequence ID" value="MBP2476264.1"/>
    <property type="molecule type" value="Genomic_DNA"/>
</dbReference>
<proteinExistence type="predicted"/>
<organism evidence="1 2">
    <name type="scientific">Crossiella equi</name>
    <dbReference type="NCBI Taxonomy" id="130796"/>
    <lineage>
        <taxon>Bacteria</taxon>
        <taxon>Bacillati</taxon>
        <taxon>Actinomycetota</taxon>
        <taxon>Actinomycetes</taxon>
        <taxon>Pseudonocardiales</taxon>
        <taxon>Pseudonocardiaceae</taxon>
        <taxon>Crossiella</taxon>
    </lineage>
</organism>
<protein>
    <submittedName>
        <fullName evidence="1">Methylmalonyl-CoA mutase cobalamin-binding domain/chain</fullName>
    </submittedName>
</protein>